<dbReference type="Gene3D" id="3.50.30.30">
    <property type="match status" value="1"/>
</dbReference>
<feature type="chain" id="PRO_5019202872" evidence="11">
    <location>
        <begin position="27"/>
        <end position="762"/>
    </location>
</feature>
<dbReference type="InterPro" id="IPR036852">
    <property type="entry name" value="Peptidase_S8/S53_dom_sf"/>
</dbReference>
<feature type="active site" description="Charge relay system" evidence="9 10">
    <location>
        <position position="217"/>
    </location>
</feature>
<dbReference type="InterPro" id="IPR037045">
    <property type="entry name" value="S8pro/Inhibitor_I9_sf"/>
</dbReference>
<dbReference type="InterPro" id="IPR023828">
    <property type="entry name" value="Peptidase_S8_Ser-AS"/>
</dbReference>
<dbReference type="SUPFAM" id="SSF52743">
    <property type="entry name" value="Subtilisin-like"/>
    <property type="match status" value="1"/>
</dbReference>
<evidence type="ECO:0000256" key="11">
    <source>
        <dbReference type="SAM" id="SignalP"/>
    </source>
</evidence>
<dbReference type="AlphaFoldDB" id="A0A438E565"/>
<comment type="caution">
    <text evidence="15">The sequence shown here is derived from an EMBL/GenBank/DDBJ whole genome shotgun (WGS) entry which is preliminary data.</text>
</comment>
<dbReference type="PANTHER" id="PTHR10795">
    <property type="entry name" value="PROPROTEIN CONVERTASE SUBTILISIN/KEXIN"/>
    <property type="match status" value="1"/>
</dbReference>
<evidence type="ECO:0000259" key="14">
    <source>
        <dbReference type="Pfam" id="PF17766"/>
    </source>
</evidence>
<dbReference type="PROSITE" id="PS00138">
    <property type="entry name" value="SUBTILASE_SER"/>
    <property type="match status" value="1"/>
</dbReference>
<organism evidence="15 16">
    <name type="scientific">Vitis vinifera</name>
    <name type="common">Grape</name>
    <dbReference type="NCBI Taxonomy" id="29760"/>
    <lineage>
        <taxon>Eukaryota</taxon>
        <taxon>Viridiplantae</taxon>
        <taxon>Streptophyta</taxon>
        <taxon>Embryophyta</taxon>
        <taxon>Tracheophyta</taxon>
        <taxon>Spermatophyta</taxon>
        <taxon>Magnoliopsida</taxon>
        <taxon>eudicotyledons</taxon>
        <taxon>Gunneridae</taxon>
        <taxon>Pentapetalae</taxon>
        <taxon>rosids</taxon>
        <taxon>Vitales</taxon>
        <taxon>Vitaceae</taxon>
        <taxon>Viteae</taxon>
        <taxon>Vitis</taxon>
    </lineage>
</organism>
<evidence type="ECO:0000256" key="1">
    <source>
        <dbReference type="ARBA" id="ARBA00004613"/>
    </source>
</evidence>
<evidence type="ECO:0000256" key="5">
    <source>
        <dbReference type="ARBA" id="ARBA00022729"/>
    </source>
</evidence>
<dbReference type="InterPro" id="IPR034197">
    <property type="entry name" value="Peptidases_S8_3"/>
</dbReference>
<dbReference type="Proteomes" id="UP000288805">
    <property type="component" value="Unassembled WGS sequence"/>
</dbReference>
<evidence type="ECO:0000256" key="2">
    <source>
        <dbReference type="ARBA" id="ARBA00011073"/>
    </source>
</evidence>
<dbReference type="InterPro" id="IPR000209">
    <property type="entry name" value="Peptidase_S8/S53_dom"/>
</dbReference>
<dbReference type="GO" id="GO:0005576">
    <property type="term" value="C:extracellular region"/>
    <property type="evidence" value="ECO:0007669"/>
    <property type="project" value="UniProtKB-SubCell"/>
</dbReference>
<dbReference type="EMBL" id="QGNW01001392">
    <property type="protein sequence ID" value="RVW42848.1"/>
    <property type="molecule type" value="Genomic_DNA"/>
</dbReference>
<dbReference type="Pfam" id="PF05922">
    <property type="entry name" value="Inhibitor_I9"/>
    <property type="match status" value="1"/>
</dbReference>
<keyword evidence="5 11" id="KW-0732">Signal</keyword>
<proteinExistence type="inferred from homology"/>
<accession>A0A438E565</accession>
<dbReference type="InterPro" id="IPR015500">
    <property type="entry name" value="Peptidase_S8_subtilisin-rel"/>
</dbReference>
<dbReference type="FunFam" id="3.40.50.200:FF:000006">
    <property type="entry name" value="Subtilisin-like protease SBT1.5"/>
    <property type="match status" value="1"/>
</dbReference>
<dbReference type="Gene3D" id="2.60.40.2310">
    <property type="match status" value="1"/>
</dbReference>
<evidence type="ECO:0000256" key="3">
    <source>
        <dbReference type="ARBA" id="ARBA00022525"/>
    </source>
</evidence>
<comment type="similarity">
    <text evidence="2 10">Belongs to the peptidase S8 family.</text>
</comment>
<keyword evidence="3" id="KW-0964">Secreted</keyword>
<dbReference type="CDD" id="cd04852">
    <property type="entry name" value="Peptidases_S8_3"/>
    <property type="match status" value="1"/>
</dbReference>
<name>A0A438E565_VITVI</name>
<sequence>MASANDLKILCFIIFTISYLTSNYSAQSADTYIVHMDSSAMPKPFSSHHTWFSAIVSAISDDSAPPPITTNKLIYSYTSSIHGFSAILTPSELKSLKNTPGYLSSTPDFPLKLHTTHTPQFLGLSYDHGAWPASSYGDGVIIGVVDTGVWPESESLKDNGMSEVPARWKGECETGTQFNSSLCNKKLIGARFFNKGFTVNNPNSNTVMSSCRDTDGHGTHTSSTAAGSFVNGASYFGYGSGVASGLAPRAHLAMYKVVWNLSQVYSSDVLAAIDRAIQDGVDILSLSLGLGGSQLNENPISIACFTAMEKGIFVAASAGNSGPLFGTIENGAPWLVTVGAGTIDREFHGVLTLGDGVRISFPSLYPGDCSPKAKPLVFLDGCESMAILERVQDKIVVCRDGLMSLDDQIDNVRNSKVLAAVFISNFSFSDFYTRSEFPAAFIGIMDGKTVIDYINKSSDPIGSTEFQKTALGTKPAPKVDAYSSRGPFAYCPSVLKPDILAPGISVLASWSPLSPVFAGHDRQWFGSFNILSGTSMAAPHVAGVAALVRAAHPDWSPAAIRSAIMTTTTDSMDNTMNPIKNNLNLNSPATPLDMGAGLINPNKALEPGLIYNATAQDYINLLCGMKLTKREIQVITRASSHKCLNPSLDLNYPSFIAYFNDVGSSPNEQIVQVFSRTLTNVGEGGSSYTAKLTPMEGLKVKVEPRKLVFSHKYEKLSYKLILEGPKWMEEDVVHGHLSWVSSDGKYVVRSPIVATSIILGDP</sequence>
<keyword evidence="4 10" id="KW-0645">Protease</keyword>
<evidence type="ECO:0000313" key="16">
    <source>
        <dbReference type="Proteomes" id="UP000288805"/>
    </source>
</evidence>
<gene>
    <name evidence="15" type="primary">SBT1.9_6</name>
    <name evidence="15" type="ORF">CK203_105214</name>
</gene>
<reference evidence="15 16" key="1">
    <citation type="journal article" date="2018" name="PLoS Genet.">
        <title>Population sequencing reveals clonal diversity and ancestral inbreeding in the grapevine cultivar Chardonnay.</title>
        <authorList>
            <person name="Roach M.J."/>
            <person name="Johnson D.L."/>
            <person name="Bohlmann J."/>
            <person name="van Vuuren H.J."/>
            <person name="Jones S.J."/>
            <person name="Pretorius I.S."/>
            <person name="Schmidt S.A."/>
            <person name="Borneman A.R."/>
        </authorList>
    </citation>
    <scope>NUCLEOTIDE SEQUENCE [LARGE SCALE GENOMIC DNA]</scope>
    <source>
        <strain evidence="16">cv. Chardonnay</strain>
        <tissue evidence="15">Leaf</tissue>
    </source>
</reference>
<evidence type="ECO:0000259" key="13">
    <source>
        <dbReference type="Pfam" id="PF05922"/>
    </source>
</evidence>
<evidence type="ECO:0000313" key="15">
    <source>
        <dbReference type="EMBL" id="RVW42848.1"/>
    </source>
</evidence>
<dbReference type="InterPro" id="IPR010259">
    <property type="entry name" value="S8pro/Inhibitor_I9"/>
</dbReference>
<dbReference type="Gene3D" id="3.30.70.80">
    <property type="entry name" value="Peptidase S8 propeptide/proteinase inhibitor I9"/>
    <property type="match status" value="1"/>
</dbReference>
<evidence type="ECO:0000259" key="12">
    <source>
        <dbReference type="Pfam" id="PF00082"/>
    </source>
</evidence>
<evidence type="ECO:0000256" key="7">
    <source>
        <dbReference type="ARBA" id="ARBA00022825"/>
    </source>
</evidence>
<dbReference type="CDD" id="cd02120">
    <property type="entry name" value="PA_subtilisin_like"/>
    <property type="match status" value="1"/>
</dbReference>
<evidence type="ECO:0000256" key="4">
    <source>
        <dbReference type="ARBA" id="ARBA00022670"/>
    </source>
</evidence>
<keyword evidence="7 10" id="KW-0720">Serine protease</keyword>
<dbReference type="InterPro" id="IPR045051">
    <property type="entry name" value="SBT"/>
</dbReference>
<dbReference type="Pfam" id="PF00082">
    <property type="entry name" value="Peptidase_S8"/>
    <property type="match status" value="1"/>
</dbReference>
<feature type="domain" description="Inhibitor I9" evidence="13">
    <location>
        <begin position="31"/>
        <end position="114"/>
    </location>
</feature>
<keyword evidence="6 10" id="KW-0378">Hydrolase</keyword>
<dbReference type="GO" id="GO:0004252">
    <property type="term" value="F:serine-type endopeptidase activity"/>
    <property type="evidence" value="ECO:0007669"/>
    <property type="project" value="UniProtKB-UniRule"/>
</dbReference>
<dbReference type="GO" id="GO:0006508">
    <property type="term" value="P:proteolysis"/>
    <property type="evidence" value="ECO:0007669"/>
    <property type="project" value="UniProtKB-KW"/>
</dbReference>
<dbReference type="PROSITE" id="PS51892">
    <property type="entry name" value="SUBTILASE"/>
    <property type="match status" value="1"/>
</dbReference>
<dbReference type="PRINTS" id="PR00723">
    <property type="entry name" value="SUBTILISIN"/>
</dbReference>
<feature type="domain" description="Subtilisin-like protease fibronectin type-III" evidence="14">
    <location>
        <begin position="649"/>
        <end position="753"/>
    </location>
</feature>
<comment type="subcellular location">
    <subcellularLocation>
        <location evidence="1">Secreted</location>
    </subcellularLocation>
</comment>
<evidence type="ECO:0000256" key="9">
    <source>
        <dbReference type="PIRSR" id="PIRSR615500-1"/>
    </source>
</evidence>
<evidence type="ECO:0000256" key="6">
    <source>
        <dbReference type="ARBA" id="ARBA00022801"/>
    </source>
</evidence>
<feature type="domain" description="Peptidase S8/S53" evidence="12">
    <location>
        <begin position="137"/>
        <end position="576"/>
    </location>
</feature>
<dbReference type="Gene3D" id="3.40.50.200">
    <property type="entry name" value="Peptidase S8/S53 domain"/>
    <property type="match status" value="1"/>
</dbReference>
<protein>
    <submittedName>
        <fullName evidence="15">Subtilisin-like protease SBT1.9</fullName>
    </submittedName>
</protein>
<evidence type="ECO:0000256" key="8">
    <source>
        <dbReference type="ARBA" id="ARBA00023180"/>
    </source>
</evidence>
<feature type="active site" description="Charge relay system" evidence="9 10">
    <location>
        <position position="146"/>
    </location>
</feature>
<feature type="signal peptide" evidence="11">
    <location>
        <begin position="1"/>
        <end position="26"/>
    </location>
</feature>
<keyword evidence="8" id="KW-0325">Glycoprotein</keyword>
<dbReference type="InterPro" id="IPR041469">
    <property type="entry name" value="Subtilisin-like_FN3"/>
</dbReference>
<dbReference type="Pfam" id="PF17766">
    <property type="entry name" value="fn3_6"/>
    <property type="match status" value="1"/>
</dbReference>
<dbReference type="FunFam" id="3.30.70.80:FF:000003">
    <property type="entry name" value="Subtilisin-like protease SBT1.9"/>
    <property type="match status" value="1"/>
</dbReference>
<evidence type="ECO:0000256" key="10">
    <source>
        <dbReference type="PROSITE-ProRule" id="PRU01240"/>
    </source>
</evidence>
<feature type="active site" description="Charge relay system" evidence="9 10">
    <location>
        <position position="535"/>
    </location>
</feature>